<keyword evidence="10" id="KW-0012">Acyltransferase</keyword>
<feature type="domain" description="TLC" evidence="9">
    <location>
        <begin position="99"/>
        <end position="311"/>
    </location>
</feature>
<dbReference type="OrthoDB" id="537032at2759"/>
<gene>
    <name evidence="10" type="primary">LAG1</name>
    <name evidence="10" type="ORF">EHS24_003486</name>
</gene>
<reference evidence="10 11" key="1">
    <citation type="submission" date="2018-11" db="EMBL/GenBank/DDBJ databases">
        <title>Genome sequence of Apiotrichum porosum DSM 27194.</title>
        <authorList>
            <person name="Aliyu H."/>
            <person name="Gorte O."/>
            <person name="Ochsenreither K."/>
        </authorList>
    </citation>
    <scope>NUCLEOTIDE SEQUENCE [LARGE SCALE GENOMIC DNA]</scope>
    <source>
        <strain evidence="10 11">DSM 27194</strain>
    </source>
</reference>
<dbReference type="GeneID" id="39588029"/>
<dbReference type="PROSITE" id="PS50922">
    <property type="entry name" value="TLC"/>
    <property type="match status" value="1"/>
</dbReference>
<dbReference type="SMART" id="SM00724">
    <property type="entry name" value="TLC"/>
    <property type="match status" value="1"/>
</dbReference>
<dbReference type="STRING" id="105984.A0A427XEB0"/>
<evidence type="ECO:0000256" key="1">
    <source>
        <dbReference type="ARBA" id="ARBA00004141"/>
    </source>
</evidence>
<keyword evidence="4 8" id="KW-1133">Transmembrane helix</keyword>
<keyword evidence="10" id="KW-0808">Transferase</keyword>
<evidence type="ECO:0000256" key="2">
    <source>
        <dbReference type="ARBA" id="ARBA00009808"/>
    </source>
</evidence>
<evidence type="ECO:0000256" key="7">
    <source>
        <dbReference type="SAM" id="MobiDB-lite"/>
    </source>
</evidence>
<evidence type="ECO:0000256" key="5">
    <source>
        <dbReference type="ARBA" id="ARBA00023136"/>
    </source>
</evidence>
<feature type="compositionally biased region" description="Polar residues" evidence="7">
    <location>
        <begin position="365"/>
        <end position="383"/>
    </location>
</feature>
<organism evidence="10 11">
    <name type="scientific">Apiotrichum porosum</name>
    <dbReference type="NCBI Taxonomy" id="105984"/>
    <lineage>
        <taxon>Eukaryota</taxon>
        <taxon>Fungi</taxon>
        <taxon>Dikarya</taxon>
        <taxon>Basidiomycota</taxon>
        <taxon>Agaricomycotina</taxon>
        <taxon>Tremellomycetes</taxon>
        <taxon>Trichosporonales</taxon>
        <taxon>Trichosporonaceae</taxon>
        <taxon>Apiotrichum</taxon>
    </lineage>
</organism>
<evidence type="ECO:0000313" key="10">
    <source>
        <dbReference type="EMBL" id="RSH77186.1"/>
    </source>
</evidence>
<keyword evidence="11" id="KW-1185">Reference proteome</keyword>
<feature type="transmembrane region" description="Helical" evidence="8">
    <location>
        <begin position="108"/>
        <end position="125"/>
    </location>
</feature>
<dbReference type="GO" id="GO:0046513">
    <property type="term" value="P:ceramide biosynthetic process"/>
    <property type="evidence" value="ECO:0007669"/>
    <property type="project" value="InterPro"/>
</dbReference>
<accession>A0A427XEB0</accession>
<evidence type="ECO:0000256" key="4">
    <source>
        <dbReference type="ARBA" id="ARBA00022989"/>
    </source>
</evidence>
<proteinExistence type="inferred from homology"/>
<protein>
    <submittedName>
        <fullName evidence="10">Sphingosine N-acyltransferase lag1</fullName>
    </submittedName>
</protein>
<comment type="similarity">
    <text evidence="2">Belongs to the sphingosine N-acyltransferase family.</text>
</comment>
<dbReference type="Proteomes" id="UP000279236">
    <property type="component" value="Unassembled WGS sequence"/>
</dbReference>
<dbReference type="RefSeq" id="XP_028472333.1">
    <property type="nucleotide sequence ID" value="XM_028619159.1"/>
</dbReference>
<feature type="transmembrane region" description="Helical" evidence="8">
    <location>
        <begin position="38"/>
        <end position="60"/>
    </location>
</feature>
<dbReference type="InterPro" id="IPR006634">
    <property type="entry name" value="TLC-dom"/>
</dbReference>
<dbReference type="GO" id="GO:0050291">
    <property type="term" value="F:sphingosine N-acyltransferase activity"/>
    <property type="evidence" value="ECO:0007669"/>
    <property type="project" value="InterPro"/>
</dbReference>
<dbReference type="InterPro" id="IPR016439">
    <property type="entry name" value="Lag1/Lac1-like"/>
</dbReference>
<evidence type="ECO:0000259" key="9">
    <source>
        <dbReference type="PROSITE" id="PS50922"/>
    </source>
</evidence>
<dbReference type="Pfam" id="PF03798">
    <property type="entry name" value="TRAM_LAG1_CLN8"/>
    <property type="match status" value="1"/>
</dbReference>
<dbReference type="PANTHER" id="PTHR12560:SF0">
    <property type="entry name" value="LD18904P"/>
    <property type="match status" value="1"/>
</dbReference>
<feature type="transmembrane region" description="Helical" evidence="8">
    <location>
        <begin position="145"/>
        <end position="165"/>
    </location>
</feature>
<dbReference type="PIRSF" id="PIRSF005225">
    <property type="entry name" value="LAG1_LAC1"/>
    <property type="match status" value="1"/>
</dbReference>
<keyword evidence="3 6" id="KW-0812">Transmembrane</keyword>
<feature type="compositionally biased region" description="Acidic residues" evidence="7">
    <location>
        <begin position="323"/>
        <end position="355"/>
    </location>
</feature>
<sequence>MPVALPQALRPFLTMSYPIDGFENGLPATMYEKGYDDVLFVVTAAIILTVARHIVMEYILSPFARAYIPRAKLNHAYDDPAMRKRHLRAHDRKHEHAAARFAEQGWSMLYFAMAEALGLVILYRIPNRTSPQELWGTYPYHPLPWLTKFYYLGQLGWWFHQVYVINMEKRRKDHWQMCFHHFVSIILVMMSYVGNYTRVGTLIHTLMDVCDILLPLAKLLRYLEFKTACDATFVLFLLSWLGTRQIAFACLVYQTGVSGPPVYIRYEWNHQTGHYFNPFMYWTFTILLSILLVLCSLWFWMALRVAIRVVRGEGAEDSRSDSEDMAEESEAEAENVHDEETELVDDSEDTEDSDDVTNKNEYRTTKTNGVANATTSAVHTTAINGHAQGLKRRT</sequence>
<feature type="region of interest" description="Disordered" evidence="7">
    <location>
        <begin position="317"/>
        <end position="394"/>
    </location>
</feature>
<evidence type="ECO:0000256" key="6">
    <source>
        <dbReference type="PROSITE-ProRule" id="PRU00205"/>
    </source>
</evidence>
<evidence type="ECO:0000256" key="3">
    <source>
        <dbReference type="ARBA" id="ARBA00022692"/>
    </source>
</evidence>
<name>A0A427XEB0_9TREE</name>
<keyword evidence="5 6" id="KW-0472">Membrane</keyword>
<dbReference type="GO" id="GO:0016020">
    <property type="term" value="C:membrane"/>
    <property type="evidence" value="ECO:0007669"/>
    <property type="project" value="UniProtKB-SubCell"/>
</dbReference>
<evidence type="ECO:0000313" key="11">
    <source>
        <dbReference type="Proteomes" id="UP000279236"/>
    </source>
</evidence>
<feature type="transmembrane region" description="Helical" evidence="8">
    <location>
        <begin position="279"/>
        <end position="301"/>
    </location>
</feature>
<dbReference type="PANTHER" id="PTHR12560">
    <property type="entry name" value="LONGEVITY ASSURANCE FACTOR 1 LAG1"/>
    <property type="match status" value="1"/>
</dbReference>
<comment type="caution">
    <text evidence="10">The sequence shown here is derived from an EMBL/GenBank/DDBJ whole genome shotgun (WGS) entry which is preliminary data.</text>
</comment>
<feature type="transmembrane region" description="Helical" evidence="8">
    <location>
        <begin position="177"/>
        <end position="195"/>
    </location>
</feature>
<comment type="subcellular location">
    <subcellularLocation>
        <location evidence="1">Membrane</location>
        <topology evidence="1">Multi-pass membrane protein</topology>
    </subcellularLocation>
</comment>
<dbReference type="AlphaFoldDB" id="A0A427XEB0"/>
<evidence type="ECO:0000256" key="8">
    <source>
        <dbReference type="SAM" id="Phobius"/>
    </source>
</evidence>
<dbReference type="EMBL" id="RSCE01000017">
    <property type="protein sequence ID" value="RSH77186.1"/>
    <property type="molecule type" value="Genomic_DNA"/>
</dbReference>